<evidence type="ECO:0000313" key="1">
    <source>
        <dbReference type="EMBL" id="RMC17434.1"/>
    </source>
</evidence>
<dbReference type="EMBL" id="QRBI01000099">
    <property type="protein sequence ID" value="RMC17434.1"/>
    <property type="molecule type" value="Genomic_DNA"/>
</dbReference>
<dbReference type="GO" id="GO:0007508">
    <property type="term" value="P:larval heart development"/>
    <property type="evidence" value="ECO:0007669"/>
    <property type="project" value="TreeGrafter"/>
</dbReference>
<comment type="caution">
    <text evidence="1">The sequence shown here is derived from an EMBL/GenBank/DDBJ whole genome shotgun (WGS) entry which is preliminary data.</text>
</comment>
<proteinExistence type="predicted"/>
<dbReference type="STRING" id="333673.A0A3M0L0X7"/>
<name>A0A3M0L0X7_HIRRU</name>
<evidence type="ECO:0008006" key="3">
    <source>
        <dbReference type="Google" id="ProtNLM"/>
    </source>
</evidence>
<sequence length="149" mass="17327">MYQGGLSTLNWRTMTVRMTNSVNPETVWDLLLQLNPYRSMGPDRIKQRILKELTDAITKPLAMLFNWYWKSTEVPADWKLANSLVIFRKDKKNDPGNYRPVTLTSVPGKVMEKVILRGNEKHLKDNSHRSQPAQLHERKVLLIKPGFLL</sequence>
<accession>A0A3M0L0X7</accession>
<dbReference type="AlphaFoldDB" id="A0A3M0L0X7"/>
<reference evidence="1 2" key="1">
    <citation type="submission" date="2018-07" db="EMBL/GenBank/DDBJ databases">
        <title>A high quality draft genome assembly of the barn swallow (H. rustica rustica).</title>
        <authorList>
            <person name="Formenti G."/>
            <person name="Chiara M."/>
            <person name="Poveda L."/>
            <person name="Francoijs K.-J."/>
            <person name="Bonisoli-Alquati A."/>
            <person name="Canova L."/>
            <person name="Gianfranceschi L."/>
            <person name="Horner D.S."/>
            <person name="Saino N."/>
        </authorList>
    </citation>
    <scope>NUCLEOTIDE SEQUENCE [LARGE SCALE GENOMIC DNA]</scope>
    <source>
        <strain evidence="1">Chelidonia</strain>
        <tissue evidence="1">Blood</tissue>
    </source>
</reference>
<gene>
    <name evidence="1" type="ORF">DUI87_06016</name>
</gene>
<dbReference type="PANTHER" id="PTHR33395">
    <property type="entry name" value="TRANSCRIPTASE, PUTATIVE-RELATED-RELATED"/>
    <property type="match status" value="1"/>
</dbReference>
<dbReference type="OrthoDB" id="9215469at2759"/>
<organism evidence="1 2">
    <name type="scientific">Hirundo rustica rustica</name>
    <dbReference type="NCBI Taxonomy" id="333673"/>
    <lineage>
        <taxon>Eukaryota</taxon>
        <taxon>Metazoa</taxon>
        <taxon>Chordata</taxon>
        <taxon>Craniata</taxon>
        <taxon>Vertebrata</taxon>
        <taxon>Euteleostomi</taxon>
        <taxon>Archelosauria</taxon>
        <taxon>Archosauria</taxon>
        <taxon>Dinosauria</taxon>
        <taxon>Saurischia</taxon>
        <taxon>Theropoda</taxon>
        <taxon>Coelurosauria</taxon>
        <taxon>Aves</taxon>
        <taxon>Neognathae</taxon>
        <taxon>Neoaves</taxon>
        <taxon>Telluraves</taxon>
        <taxon>Australaves</taxon>
        <taxon>Passeriformes</taxon>
        <taxon>Sylvioidea</taxon>
        <taxon>Hirundinidae</taxon>
        <taxon>Hirundo</taxon>
    </lineage>
</organism>
<dbReference type="GO" id="GO:0031012">
    <property type="term" value="C:extracellular matrix"/>
    <property type="evidence" value="ECO:0007669"/>
    <property type="project" value="TreeGrafter"/>
</dbReference>
<keyword evidence="2" id="KW-1185">Reference proteome</keyword>
<dbReference type="GO" id="GO:0061343">
    <property type="term" value="P:cell adhesion involved in heart morphogenesis"/>
    <property type="evidence" value="ECO:0007669"/>
    <property type="project" value="TreeGrafter"/>
</dbReference>
<dbReference type="PANTHER" id="PTHR33395:SF22">
    <property type="entry name" value="REVERSE TRANSCRIPTASE DOMAIN-CONTAINING PROTEIN"/>
    <property type="match status" value="1"/>
</dbReference>
<dbReference type="Proteomes" id="UP000269221">
    <property type="component" value="Unassembled WGS sequence"/>
</dbReference>
<evidence type="ECO:0000313" key="2">
    <source>
        <dbReference type="Proteomes" id="UP000269221"/>
    </source>
</evidence>
<protein>
    <recommendedName>
        <fullName evidence="3">Reverse transcriptase domain-containing protein</fullName>
    </recommendedName>
</protein>